<dbReference type="Pfam" id="PF00266">
    <property type="entry name" value="Aminotran_5"/>
    <property type="match status" value="1"/>
</dbReference>
<dbReference type="InterPro" id="IPR015421">
    <property type="entry name" value="PyrdxlP-dep_Trfase_major"/>
</dbReference>
<dbReference type="SUPFAM" id="SSF53383">
    <property type="entry name" value="PLP-dependent transferases"/>
    <property type="match status" value="1"/>
</dbReference>
<protein>
    <submittedName>
        <fullName evidence="4">Aminotransferase class V-fold PLP-dependent enzyme</fullName>
    </submittedName>
</protein>
<keyword evidence="4" id="KW-0032">Aminotransferase</keyword>
<reference evidence="4 5" key="1">
    <citation type="submission" date="2021-12" db="EMBL/GenBank/DDBJ databases">
        <title>Discovery of the Pendulisporaceae a myxobacterial family with distinct sporulation behavior and unique specialized metabolism.</title>
        <authorList>
            <person name="Garcia R."/>
            <person name="Popoff A."/>
            <person name="Bader C.D."/>
            <person name="Loehr J."/>
            <person name="Walesch S."/>
            <person name="Walt C."/>
            <person name="Boldt J."/>
            <person name="Bunk B."/>
            <person name="Haeckl F.J.F.P.J."/>
            <person name="Gunesch A.P."/>
            <person name="Birkelbach J."/>
            <person name="Nuebel U."/>
            <person name="Pietschmann T."/>
            <person name="Bach T."/>
            <person name="Mueller R."/>
        </authorList>
    </citation>
    <scope>NUCLEOTIDE SEQUENCE [LARGE SCALE GENOMIC DNA]</scope>
    <source>
        <strain evidence="4 5">MSr11954</strain>
    </source>
</reference>
<dbReference type="Gene3D" id="3.90.1150.10">
    <property type="entry name" value="Aspartate Aminotransferase, domain 1"/>
    <property type="match status" value="1"/>
</dbReference>
<dbReference type="Proteomes" id="UP001370348">
    <property type="component" value="Chromosome"/>
</dbReference>
<evidence type="ECO:0000313" key="5">
    <source>
        <dbReference type="Proteomes" id="UP001370348"/>
    </source>
</evidence>
<evidence type="ECO:0000256" key="1">
    <source>
        <dbReference type="ARBA" id="ARBA00022898"/>
    </source>
</evidence>
<evidence type="ECO:0000313" key="4">
    <source>
        <dbReference type="EMBL" id="WXB13507.1"/>
    </source>
</evidence>
<keyword evidence="1" id="KW-0663">Pyridoxal phosphate</keyword>
<dbReference type="InterPro" id="IPR015422">
    <property type="entry name" value="PyrdxlP-dep_Trfase_small"/>
</dbReference>
<keyword evidence="5" id="KW-1185">Reference proteome</keyword>
<dbReference type="EMBL" id="CP089984">
    <property type="protein sequence ID" value="WXB13507.1"/>
    <property type="molecule type" value="Genomic_DNA"/>
</dbReference>
<accession>A0ABZ2LRF8</accession>
<dbReference type="RefSeq" id="WP_394823119.1">
    <property type="nucleotide sequence ID" value="NZ_CP089984.1"/>
</dbReference>
<dbReference type="InterPro" id="IPR000192">
    <property type="entry name" value="Aminotrans_V_dom"/>
</dbReference>
<keyword evidence="4" id="KW-0808">Transferase</keyword>
<sequence>MESQESELIAPPEKSDPRGLASNENYWRKVARQYSVDPDFVNLEAGYFGLMARPILREYTRRIEALNASNSHYMRTHLEADYEAVRERVARLLRVSPEEIAFTRNATEALQHLIGNYKNIKAGDTVLYADLDYPDIQQVMNWLQSRRGAVVAKFDLPEPATRQAVLDAYERALAKHPQTKLLLVTHMSNRTGLVPPTKDIVAMARARGVDVVVDAAHSWAHLDWGVPDLGCDFAGFNLHKWLGAPLGAGFMYIRKERLDDIDIDYADDEFPPTDIRSRIHMGTWNVAVLNTIPTALDFHLTIGARNKDARLRYLRDRWALRAPEVGPFEVLTPNEPGAYGAITSFRMTGKVAPADNKAIAKWLMDRHRIFTVAREGVANGACVRVTPALYNTVDQVDALVDALRELGRNGLPT</sequence>
<organism evidence="4 5">
    <name type="scientific">Pendulispora albinea</name>
    <dbReference type="NCBI Taxonomy" id="2741071"/>
    <lineage>
        <taxon>Bacteria</taxon>
        <taxon>Pseudomonadati</taxon>
        <taxon>Myxococcota</taxon>
        <taxon>Myxococcia</taxon>
        <taxon>Myxococcales</taxon>
        <taxon>Sorangiineae</taxon>
        <taxon>Pendulisporaceae</taxon>
        <taxon>Pendulispora</taxon>
    </lineage>
</organism>
<dbReference type="PANTHER" id="PTHR43092:SF6">
    <property type="entry name" value="BLR1280 PROTEIN"/>
    <property type="match status" value="1"/>
</dbReference>
<feature type="domain" description="Aminotransferase class V" evidence="3">
    <location>
        <begin position="57"/>
        <end position="399"/>
    </location>
</feature>
<proteinExistence type="predicted"/>
<evidence type="ECO:0000256" key="2">
    <source>
        <dbReference type="SAM" id="MobiDB-lite"/>
    </source>
</evidence>
<feature type="region of interest" description="Disordered" evidence="2">
    <location>
        <begin position="1"/>
        <end position="21"/>
    </location>
</feature>
<name>A0ABZ2LRF8_9BACT</name>
<dbReference type="PANTHER" id="PTHR43092">
    <property type="entry name" value="L-CYSTEINE DESULFHYDRASE"/>
    <property type="match status" value="1"/>
</dbReference>
<evidence type="ECO:0000259" key="3">
    <source>
        <dbReference type="Pfam" id="PF00266"/>
    </source>
</evidence>
<dbReference type="Gene3D" id="3.40.640.10">
    <property type="entry name" value="Type I PLP-dependent aspartate aminotransferase-like (Major domain)"/>
    <property type="match status" value="1"/>
</dbReference>
<gene>
    <name evidence="4" type="ORF">LZC94_37400</name>
</gene>
<dbReference type="GO" id="GO:0008483">
    <property type="term" value="F:transaminase activity"/>
    <property type="evidence" value="ECO:0007669"/>
    <property type="project" value="UniProtKB-KW"/>
</dbReference>
<dbReference type="InterPro" id="IPR015424">
    <property type="entry name" value="PyrdxlP-dep_Trfase"/>
</dbReference>